<reference evidence="1 2" key="1">
    <citation type="submission" date="2014-04" db="EMBL/GenBank/DDBJ databases">
        <title>Whole genome of Muricauda olearia.</title>
        <authorList>
            <person name="Zhang X.-H."/>
            <person name="Tang K."/>
        </authorList>
    </citation>
    <scope>NUCLEOTIDE SEQUENCE [LARGE SCALE GENOMIC DNA]</scope>
    <source>
        <strain evidence="1 2">Th120</strain>
    </source>
</reference>
<evidence type="ECO:0000313" key="1">
    <source>
        <dbReference type="EMBL" id="RYC51051.1"/>
    </source>
</evidence>
<organism evidence="1 2">
    <name type="scientific">Flagellimonas olearia</name>
    <dbReference type="NCBI Taxonomy" id="552546"/>
    <lineage>
        <taxon>Bacteria</taxon>
        <taxon>Pseudomonadati</taxon>
        <taxon>Bacteroidota</taxon>
        <taxon>Flavobacteriia</taxon>
        <taxon>Flavobacteriales</taxon>
        <taxon>Flavobacteriaceae</taxon>
        <taxon>Flagellimonas</taxon>
    </lineage>
</organism>
<protein>
    <submittedName>
        <fullName evidence="1">Uncharacterized protein</fullName>
    </submittedName>
</protein>
<sequence length="168" mass="19505">MKCQFYGLFEVRTIYSPIFQFHLQLPLFGFQFRHEKVVLGLCDLVQHDISSLQCVHPFFKLAEFFGQPLLVFKCLLVIIDQGVVYDMGQRFDILFVGHCKPAQYIQKLFMELIGTSVLPAALAPVLVIVQPFFLHDISSVGCSTGRRSDKHFQWQVFVIERIFLRRFA</sequence>
<accession>A0A444VJW4</accession>
<proteinExistence type="predicted"/>
<keyword evidence="2" id="KW-1185">Reference proteome</keyword>
<dbReference type="AlphaFoldDB" id="A0A444VJW4"/>
<gene>
    <name evidence="1" type="ORF">DN53_15575</name>
</gene>
<name>A0A444VJW4_9FLAO</name>
<comment type="caution">
    <text evidence="1">The sequence shown here is derived from an EMBL/GenBank/DDBJ whole genome shotgun (WGS) entry which is preliminary data.</text>
</comment>
<dbReference type="EMBL" id="JJMP01000007">
    <property type="protein sequence ID" value="RYC51051.1"/>
    <property type="molecule type" value="Genomic_DNA"/>
</dbReference>
<evidence type="ECO:0000313" key="2">
    <source>
        <dbReference type="Proteomes" id="UP000290261"/>
    </source>
</evidence>
<dbReference type="Proteomes" id="UP000290261">
    <property type="component" value="Unassembled WGS sequence"/>
</dbReference>